<gene>
    <name evidence="1" type="ORF">GCM10007923_63560</name>
</gene>
<evidence type="ECO:0000313" key="1">
    <source>
        <dbReference type="EMBL" id="GLR55135.1"/>
    </source>
</evidence>
<evidence type="ECO:0008006" key="3">
    <source>
        <dbReference type="Google" id="ProtNLM"/>
    </source>
</evidence>
<evidence type="ECO:0000313" key="2">
    <source>
        <dbReference type="Proteomes" id="UP001156702"/>
    </source>
</evidence>
<comment type="caution">
    <text evidence="1">The sequence shown here is derived from an EMBL/GenBank/DDBJ whole genome shotgun (WGS) entry which is preliminary data.</text>
</comment>
<reference evidence="2" key="1">
    <citation type="journal article" date="2019" name="Int. J. Syst. Evol. Microbiol.">
        <title>The Global Catalogue of Microorganisms (GCM) 10K type strain sequencing project: providing services to taxonomists for standard genome sequencing and annotation.</title>
        <authorList>
            <consortium name="The Broad Institute Genomics Platform"/>
            <consortium name="The Broad Institute Genome Sequencing Center for Infectious Disease"/>
            <person name="Wu L."/>
            <person name="Ma J."/>
        </authorList>
    </citation>
    <scope>NUCLEOTIDE SEQUENCE [LARGE SCALE GENOMIC DNA]</scope>
    <source>
        <strain evidence="2">NBRC 102122</strain>
    </source>
</reference>
<dbReference type="InterPro" id="IPR010064">
    <property type="entry name" value="HK97-gp10_tail"/>
</dbReference>
<dbReference type="Proteomes" id="UP001156702">
    <property type="component" value="Unassembled WGS sequence"/>
</dbReference>
<proteinExistence type="predicted"/>
<protein>
    <recommendedName>
        <fullName evidence="3">HK97 gp10 family phage protein</fullName>
    </recommendedName>
</protein>
<dbReference type="EMBL" id="BSOP01000069">
    <property type="protein sequence ID" value="GLR55135.1"/>
    <property type="molecule type" value="Genomic_DNA"/>
</dbReference>
<name>A0ABQ5ZQK7_9HYPH</name>
<dbReference type="RefSeq" id="WP_245082990.1">
    <property type="nucleotide sequence ID" value="NZ_BSOP01000069.1"/>
</dbReference>
<dbReference type="NCBIfam" id="TIGR01725">
    <property type="entry name" value="phge_HK97_gp10"/>
    <property type="match status" value="1"/>
</dbReference>
<keyword evidence="2" id="KW-1185">Reference proteome</keyword>
<accession>A0ABQ5ZQK7</accession>
<organism evidence="1 2">
    <name type="scientific">Shinella yambaruensis</name>
    <dbReference type="NCBI Taxonomy" id="415996"/>
    <lineage>
        <taxon>Bacteria</taxon>
        <taxon>Pseudomonadati</taxon>
        <taxon>Pseudomonadota</taxon>
        <taxon>Alphaproteobacteria</taxon>
        <taxon>Hyphomicrobiales</taxon>
        <taxon>Rhizobiaceae</taxon>
        <taxon>Shinella</taxon>
    </lineage>
</organism>
<sequence>MRLQKLIGLERLKRKLSRIPEAVKQRAQADLMAAGREINVLQRSLAPQDDGTLRGSIRTEALTDGTIGAAVAAGGAATTRPVRRSEKGNAPEYDYALAQELGTEEMEPNPFFYPAIKVKRKEVRRRVRAGVRRALKKAVSGQ</sequence>